<dbReference type="AlphaFoldDB" id="X1SKR7"/>
<dbReference type="EMBL" id="BARW01015332">
    <property type="protein sequence ID" value="GAI93533.1"/>
    <property type="molecule type" value="Genomic_DNA"/>
</dbReference>
<protein>
    <submittedName>
        <fullName evidence="1">Uncharacterized protein</fullName>
    </submittedName>
</protein>
<sequence>KLMRDTWRKQYNIMLLTFQYQHVKKETIYLNLSNKMPGHFIRFMNCRELFLC</sequence>
<accession>X1SKR7</accession>
<comment type="caution">
    <text evidence="1">The sequence shown here is derived from an EMBL/GenBank/DDBJ whole genome shotgun (WGS) entry which is preliminary data.</text>
</comment>
<proteinExistence type="predicted"/>
<name>X1SKR7_9ZZZZ</name>
<evidence type="ECO:0000313" key="1">
    <source>
        <dbReference type="EMBL" id="GAI93533.1"/>
    </source>
</evidence>
<gene>
    <name evidence="1" type="ORF">S12H4_26938</name>
</gene>
<feature type="non-terminal residue" evidence="1">
    <location>
        <position position="1"/>
    </location>
</feature>
<reference evidence="1" key="1">
    <citation type="journal article" date="2014" name="Front. Microbiol.">
        <title>High frequency of phylogenetically diverse reductive dehalogenase-homologous genes in deep subseafloor sedimentary metagenomes.</title>
        <authorList>
            <person name="Kawai M."/>
            <person name="Futagami T."/>
            <person name="Toyoda A."/>
            <person name="Takaki Y."/>
            <person name="Nishi S."/>
            <person name="Hori S."/>
            <person name="Arai W."/>
            <person name="Tsubouchi T."/>
            <person name="Morono Y."/>
            <person name="Uchiyama I."/>
            <person name="Ito T."/>
            <person name="Fujiyama A."/>
            <person name="Inagaki F."/>
            <person name="Takami H."/>
        </authorList>
    </citation>
    <scope>NUCLEOTIDE SEQUENCE</scope>
    <source>
        <strain evidence="1">Expedition CK06-06</strain>
    </source>
</reference>
<organism evidence="1">
    <name type="scientific">marine sediment metagenome</name>
    <dbReference type="NCBI Taxonomy" id="412755"/>
    <lineage>
        <taxon>unclassified sequences</taxon>
        <taxon>metagenomes</taxon>
        <taxon>ecological metagenomes</taxon>
    </lineage>
</organism>